<feature type="compositionally biased region" description="Acidic residues" evidence="12">
    <location>
        <begin position="368"/>
        <end position="387"/>
    </location>
</feature>
<keyword evidence="7" id="KW-0067">ATP-binding</keyword>
<feature type="region of interest" description="Disordered" evidence="12">
    <location>
        <begin position="975"/>
        <end position="1117"/>
    </location>
</feature>
<dbReference type="Pfam" id="PF25875">
    <property type="entry name" value="WHD_Rad26_CSB"/>
    <property type="match status" value="1"/>
</dbReference>
<dbReference type="SMART" id="SM00490">
    <property type="entry name" value="HELICc"/>
    <property type="match status" value="1"/>
</dbReference>
<evidence type="ECO:0000256" key="10">
    <source>
        <dbReference type="ARBA" id="ARBA00023242"/>
    </source>
</evidence>
<feature type="compositionally biased region" description="Polar residues" evidence="12">
    <location>
        <begin position="44"/>
        <end position="59"/>
    </location>
</feature>
<feature type="compositionally biased region" description="Basic and acidic residues" evidence="12">
    <location>
        <begin position="1061"/>
        <end position="1071"/>
    </location>
</feature>
<dbReference type="Gene3D" id="3.40.50.300">
    <property type="entry name" value="P-loop containing nucleotide triphosphate hydrolases"/>
    <property type="match status" value="1"/>
</dbReference>
<reference evidence="15" key="2">
    <citation type="submission" date="2025-08" db="UniProtKB">
        <authorList>
            <consortium name="RefSeq"/>
        </authorList>
    </citation>
    <scope>IDENTIFICATION</scope>
    <source>
        <tissue evidence="15">Tongue muscle</tissue>
    </source>
</reference>
<dbReference type="PANTHER" id="PTHR45629:SF7">
    <property type="entry name" value="DNA EXCISION REPAIR PROTEIN ERCC-6-RELATED"/>
    <property type="match status" value="1"/>
</dbReference>
<dbReference type="Gene3D" id="3.40.50.10810">
    <property type="entry name" value="Tandem AAA-ATPase domain"/>
    <property type="match status" value="1"/>
</dbReference>
<evidence type="ECO:0000256" key="12">
    <source>
        <dbReference type="SAM" id="MobiDB-lite"/>
    </source>
</evidence>
<feature type="compositionally biased region" description="Basic and acidic residues" evidence="12">
    <location>
        <begin position="29"/>
        <end position="38"/>
    </location>
</feature>
<name>A0ABM4IH20_ODOVR</name>
<feature type="region of interest" description="Disordered" evidence="12">
    <location>
        <begin position="1189"/>
        <end position="1252"/>
    </location>
</feature>
<feature type="compositionally biased region" description="Basic and acidic residues" evidence="12">
    <location>
        <begin position="312"/>
        <end position="321"/>
    </location>
</feature>
<evidence type="ECO:0000256" key="1">
    <source>
        <dbReference type="ARBA" id="ARBA00004123"/>
    </source>
</evidence>
<evidence type="ECO:0000256" key="8">
    <source>
        <dbReference type="ARBA" id="ARBA00023125"/>
    </source>
</evidence>
<feature type="region of interest" description="Disordered" evidence="12">
    <location>
        <begin position="345"/>
        <end position="396"/>
    </location>
</feature>
<keyword evidence="8" id="KW-0238">DNA-binding</keyword>
<feature type="coiled-coil region" evidence="11">
    <location>
        <begin position="164"/>
        <end position="191"/>
    </location>
</feature>
<reference evidence="14" key="1">
    <citation type="journal article" date="2022" name="J. Hered.">
        <title>A De Novo Chromosome-Level Genome Assembly of the White-Tailed Deer, Odocoileus Virginianus.</title>
        <authorList>
            <person name="London E.W."/>
            <person name="Roca A.L."/>
            <person name="Novakofski J.E."/>
            <person name="Mateus-Pinilla N.E."/>
        </authorList>
    </citation>
    <scope>NUCLEOTIDE SEQUENCE [LARGE SCALE GENOMIC DNA]</scope>
</reference>
<dbReference type="InterPro" id="IPR014001">
    <property type="entry name" value="Helicase_ATP-bd"/>
</dbReference>
<keyword evidence="11" id="KW-0175">Coiled coil</keyword>
<feature type="compositionally biased region" description="Polar residues" evidence="12">
    <location>
        <begin position="988"/>
        <end position="1019"/>
    </location>
</feature>
<evidence type="ECO:0000313" key="15">
    <source>
        <dbReference type="RefSeq" id="XP_070327117.1"/>
    </source>
</evidence>
<feature type="domain" description="Helicase C-terminal" evidence="13">
    <location>
        <begin position="717"/>
        <end position="876"/>
    </location>
</feature>
<organism evidence="14 15">
    <name type="scientific">Odocoileus virginianus</name>
    <name type="common">White-tailed deer</name>
    <dbReference type="NCBI Taxonomy" id="9874"/>
    <lineage>
        <taxon>Eukaryota</taxon>
        <taxon>Metazoa</taxon>
        <taxon>Chordata</taxon>
        <taxon>Craniata</taxon>
        <taxon>Vertebrata</taxon>
        <taxon>Euteleostomi</taxon>
        <taxon>Mammalia</taxon>
        <taxon>Eutheria</taxon>
        <taxon>Laurasiatheria</taxon>
        <taxon>Artiodactyla</taxon>
        <taxon>Ruminantia</taxon>
        <taxon>Pecora</taxon>
        <taxon>Cervidae</taxon>
        <taxon>Odocoileinae</taxon>
        <taxon>Odocoileus</taxon>
    </lineage>
</organism>
<dbReference type="Pfam" id="PF00176">
    <property type="entry name" value="SNF2-rel_dom"/>
    <property type="match status" value="2"/>
</dbReference>
<feature type="region of interest" description="Disordered" evidence="12">
    <location>
        <begin position="298"/>
        <end position="321"/>
    </location>
</feature>
<accession>A0ABM4IH20</accession>
<evidence type="ECO:0000256" key="3">
    <source>
        <dbReference type="ARBA" id="ARBA00022741"/>
    </source>
</evidence>
<keyword evidence="10" id="KW-0539">Nucleus</keyword>
<dbReference type="SUPFAM" id="SSF52540">
    <property type="entry name" value="P-loop containing nucleoside triphosphate hydrolases"/>
    <property type="match status" value="2"/>
</dbReference>
<keyword evidence="5" id="KW-0378">Hydrolase</keyword>
<dbReference type="RefSeq" id="XP_070327117.1">
    <property type="nucleotide sequence ID" value="XM_070471016.1"/>
</dbReference>
<proteinExistence type="inferred from homology"/>
<feature type="compositionally biased region" description="Polar residues" evidence="12">
    <location>
        <begin position="8"/>
        <end position="24"/>
    </location>
</feature>
<dbReference type="Proteomes" id="UP001652640">
    <property type="component" value="Chromosome 7"/>
</dbReference>
<dbReference type="CDD" id="cd22254">
    <property type="entry name" value="CSB_WHD"/>
    <property type="match status" value="1"/>
</dbReference>
<dbReference type="GeneID" id="110152478"/>
<dbReference type="PROSITE" id="PS51194">
    <property type="entry name" value="HELICASE_CTER"/>
    <property type="match status" value="1"/>
</dbReference>
<comment type="subcellular location">
    <subcellularLocation>
        <location evidence="1">Nucleus</location>
    </subcellularLocation>
</comment>
<protein>
    <submittedName>
        <fullName evidence="15">DNA excision repair protein ERCC-6 isoform X3</fullName>
    </submittedName>
</protein>
<keyword evidence="4" id="KW-0227">DNA damage</keyword>
<dbReference type="SMART" id="SM00487">
    <property type="entry name" value="DEXDc"/>
    <property type="match status" value="1"/>
</dbReference>
<feature type="region of interest" description="Disordered" evidence="12">
    <location>
        <begin position="918"/>
        <end position="951"/>
    </location>
</feature>
<keyword evidence="6" id="KW-0347">Helicase</keyword>
<dbReference type="InterPro" id="IPR058951">
    <property type="entry name" value="WHD_Rad26_CSB-like"/>
</dbReference>
<dbReference type="Pfam" id="PF00271">
    <property type="entry name" value="Helicase_C"/>
    <property type="match status" value="1"/>
</dbReference>
<feature type="region of interest" description="Disordered" evidence="12">
    <location>
        <begin position="1"/>
        <end position="64"/>
    </location>
</feature>
<evidence type="ECO:0000313" key="14">
    <source>
        <dbReference type="Proteomes" id="UP001652640"/>
    </source>
</evidence>
<dbReference type="InterPro" id="IPR000330">
    <property type="entry name" value="SNF2_N"/>
</dbReference>
<evidence type="ECO:0000256" key="4">
    <source>
        <dbReference type="ARBA" id="ARBA00022763"/>
    </source>
</evidence>
<dbReference type="InterPro" id="IPR001650">
    <property type="entry name" value="Helicase_C-like"/>
</dbReference>
<dbReference type="CDD" id="cd21397">
    <property type="entry name" value="cc_ERCC-6_N"/>
    <property type="match status" value="1"/>
</dbReference>
<dbReference type="CDD" id="cd18793">
    <property type="entry name" value="SF2_C_SNF"/>
    <property type="match status" value="1"/>
</dbReference>
<keyword evidence="14" id="KW-1185">Reference proteome</keyword>
<dbReference type="InterPro" id="IPR049730">
    <property type="entry name" value="SNF2/RAD54-like_C"/>
</dbReference>
<evidence type="ECO:0000256" key="11">
    <source>
        <dbReference type="SAM" id="Coils"/>
    </source>
</evidence>
<feature type="compositionally biased region" description="Basic and acidic residues" evidence="12">
    <location>
        <begin position="355"/>
        <end position="367"/>
    </location>
</feature>
<keyword evidence="3" id="KW-0547">Nucleotide-binding</keyword>
<gene>
    <name evidence="15" type="primary">ERCC6</name>
</gene>
<evidence type="ECO:0000256" key="7">
    <source>
        <dbReference type="ARBA" id="ARBA00022840"/>
    </source>
</evidence>
<sequence length="1365" mass="153603">MPNERIPDSSQTQEQDCSQSQAVSVSEEGTIKQEKDGDMDPGQSLPSCSSANGPSTSTEGGLLELPRRGPALLHIDRHQIQAVEPSAQALELQGLGVDVYDQDVLEQGVLQQVDSAIHEANRVAQLAEAEKEYRSVLDDLTSCTTSLRQIDKIIEQLGPQAATNKDINRKLDSVKRQKYNKEQQLKKITAKQKRLQAILGGAEVKVELDHASLEEEDAEAEPSCLGSMLMPAQETAWEELVRTGQMTPFGTKIAQKQEKKPRKLMLNEASGFEKYLADQAKLSFERKKQACNKRAAKKAVASATPELSSTLRENKPDERGKVLSKTDKRLKKKIKKLQKRALQLQGQVGSLKGKKPWDCDVRPKAEGDSEGEDSEYLPTEEELEEAVGADLPGEGTDWEQRLVLSRRKRQKKVTVQEIDDDFFPSSGEEAEATGGGRKVVRCRDDGDEDYYKQRLRRWKKLRLKDKEQSLRPEDDSEESDAEFDEGFKMPGFLFKKLFKYQQTGVRWLWELHCQQAGGILGDEMGLGKTIQIIAFLAGLSYSKIRTRGSNYRFEGLGPTIIVCPTTVMHQWVKEFHTWWPPFRVAILHETGSFTHKKVKTAYKCACVLRDTINPYLLRRMKSDVKMSLSLPDKNEQVLFCRLTDEQHKVYQNFIDSKEVYRILNGEMQIFSGLVALRKICNHPDLFSGGPKNLKGIPDEELGEDQFGYWKRSGKMIVVESLLKIWHKQGQRVLLFSQSRQMLDILEVFLRAQNYSYLKMDGTTAIASRQPLITRYNEDTSIFVFLLTTRVGGLGVNLTGANRVIIYDPDWNPSTDTQARERAWRIGQKKQVTVYRLLTAGTIEEKIYHRQIFKQFLTNRVLKDPKQRRFFKSNDLYELFTLSSPDTSQSTETSAIFAGTGSDVQTPKRHLKRRLQPACGTDQNVPVGKKFPDCKTSANDAMSSEETSIGSGAEVNAVTSDQGIPLNDAAQIPHSLTSSERLGEETDTVSRPQESLASHENGDSSDSPKISRTYGTSGEESINEKESLSDKRESCQVQGEPLWEKEQTENNFYKHKSKMKHHVAEETMEKHLGPNQKPKSSKHRRDAKFEGTRIPHLVKKRQYRRRDNENESEAKERSHDDYVLAKLFRKSVGVHSVMKHDAIMDGASPDYVLVEAEANRVAQDALKALRLSRQQCLGAASGVPTWTGHRGLAGAPAGKKSRFGQKRNSSFPVQHPSSASPKEKCQDGAVKRDGKDHASEHFSGKVEDTESSSGALASSSLLAKMRARNHLILPERLESESGHLPEAAAPLHCSTEHDDLLVEMRNFIAFQAQVDGQASTREILQEFESKLSASQSCVFRELLRSLCTFHRTSAGEGIWKLKPEYC</sequence>
<evidence type="ECO:0000256" key="5">
    <source>
        <dbReference type="ARBA" id="ARBA00022801"/>
    </source>
</evidence>
<feature type="compositionally biased region" description="Basic and acidic residues" evidence="12">
    <location>
        <begin position="1021"/>
        <end position="1033"/>
    </location>
</feature>
<evidence type="ECO:0000259" key="13">
    <source>
        <dbReference type="PROSITE" id="PS51194"/>
    </source>
</evidence>
<feature type="compositionally biased region" description="Polar residues" evidence="12">
    <location>
        <begin position="1205"/>
        <end position="1219"/>
    </location>
</feature>
<dbReference type="InterPro" id="IPR038718">
    <property type="entry name" value="SNF2-like_sf"/>
</dbReference>
<feature type="compositionally biased region" description="Polar residues" evidence="12">
    <location>
        <begin position="935"/>
        <end position="949"/>
    </location>
</feature>
<evidence type="ECO:0000256" key="2">
    <source>
        <dbReference type="ARBA" id="ARBA00007025"/>
    </source>
</evidence>
<dbReference type="InterPro" id="IPR050496">
    <property type="entry name" value="SNF2_RAD54_helicase_repair"/>
</dbReference>
<feature type="compositionally biased region" description="Basic and acidic residues" evidence="12">
    <location>
        <begin position="1220"/>
        <end position="1247"/>
    </location>
</feature>
<comment type="similarity">
    <text evidence="2">Belongs to the SNF2/RAD54 helicase family.</text>
</comment>
<keyword evidence="9" id="KW-0234">DNA repair</keyword>
<dbReference type="InterPro" id="IPR059240">
    <property type="entry name" value="cc_ERCC-6_N"/>
</dbReference>
<evidence type="ECO:0000256" key="9">
    <source>
        <dbReference type="ARBA" id="ARBA00023204"/>
    </source>
</evidence>
<dbReference type="PANTHER" id="PTHR45629">
    <property type="entry name" value="SNF2/RAD54 FAMILY MEMBER"/>
    <property type="match status" value="1"/>
</dbReference>
<feature type="compositionally biased region" description="Basic and acidic residues" evidence="12">
    <location>
        <begin position="1104"/>
        <end position="1117"/>
    </location>
</feature>
<dbReference type="InterPro" id="IPR027417">
    <property type="entry name" value="P-loop_NTPase"/>
</dbReference>
<evidence type="ECO:0000256" key="6">
    <source>
        <dbReference type="ARBA" id="ARBA00022806"/>
    </source>
</evidence>